<reference evidence="7" key="1">
    <citation type="journal article" date="2020" name="Stud. Mycol.">
        <title>101 Dothideomycetes genomes: a test case for predicting lifestyles and emergence of pathogens.</title>
        <authorList>
            <person name="Haridas S."/>
            <person name="Albert R."/>
            <person name="Binder M."/>
            <person name="Bloem J."/>
            <person name="Labutti K."/>
            <person name="Salamov A."/>
            <person name="Andreopoulos B."/>
            <person name="Baker S."/>
            <person name="Barry K."/>
            <person name="Bills G."/>
            <person name="Bluhm B."/>
            <person name="Cannon C."/>
            <person name="Castanera R."/>
            <person name="Culley D."/>
            <person name="Daum C."/>
            <person name="Ezra D."/>
            <person name="Gonzalez J."/>
            <person name="Henrissat B."/>
            <person name="Kuo A."/>
            <person name="Liang C."/>
            <person name="Lipzen A."/>
            <person name="Lutzoni F."/>
            <person name="Magnuson J."/>
            <person name="Mondo S."/>
            <person name="Nolan M."/>
            <person name="Ohm R."/>
            <person name="Pangilinan J."/>
            <person name="Park H.-J."/>
            <person name="Ramirez L."/>
            <person name="Alfaro M."/>
            <person name="Sun H."/>
            <person name="Tritt A."/>
            <person name="Yoshinaga Y."/>
            <person name="Zwiers L.-H."/>
            <person name="Turgeon B."/>
            <person name="Goodwin S."/>
            <person name="Spatafora J."/>
            <person name="Crous P."/>
            <person name="Grigoriev I."/>
        </authorList>
    </citation>
    <scope>NUCLEOTIDE SEQUENCE</scope>
    <source>
        <strain evidence="7">CBS 161.51</strain>
    </source>
</reference>
<gene>
    <name evidence="7" type="ORF">EJ02DRAFT_472873</name>
</gene>
<keyword evidence="5" id="KW-0496">Mitochondrion</keyword>
<evidence type="ECO:0000256" key="1">
    <source>
        <dbReference type="ARBA" id="ARBA00004173"/>
    </source>
</evidence>
<keyword evidence="6" id="KW-0472">Membrane</keyword>
<dbReference type="GO" id="GO:0016020">
    <property type="term" value="C:membrane"/>
    <property type="evidence" value="ECO:0007669"/>
    <property type="project" value="UniProtKB-SubCell"/>
</dbReference>
<protein>
    <recommendedName>
        <fullName evidence="9">DUF676 domain-containing protein</fullName>
    </recommendedName>
</protein>
<evidence type="ECO:0000256" key="5">
    <source>
        <dbReference type="ARBA" id="ARBA00023128"/>
    </source>
</evidence>
<accession>A0A6A5SG81</accession>
<evidence type="ECO:0000256" key="3">
    <source>
        <dbReference type="ARBA" id="ARBA00004370"/>
    </source>
</evidence>
<evidence type="ECO:0000313" key="7">
    <source>
        <dbReference type="EMBL" id="KAF1938760.1"/>
    </source>
</evidence>
<evidence type="ECO:0000256" key="6">
    <source>
        <dbReference type="ARBA" id="ARBA00023136"/>
    </source>
</evidence>
<evidence type="ECO:0000313" key="8">
    <source>
        <dbReference type="Proteomes" id="UP000800038"/>
    </source>
</evidence>
<dbReference type="GO" id="GO:0005783">
    <property type="term" value="C:endoplasmic reticulum"/>
    <property type="evidence" value="ECO:0007669"/>
    <property type="project" value="UniProtKB-SubCell"/>
</dbReference>
<dbReference type="AlphaFoldDB" id="A0A6A5SG81"/>
<dbReference type="PANTHER" id="PTHR48182:SF2">
    <property type="entry name" value="PROTEIN SERAC1"/>
    <property type="match status" value="1"/>
</dbReference>
<evidence type="ECO:0000256" key="2">
    <source>
        <dbReference type="ARBA" id="ARBA00004240"/>
    </source>
</evidence>
<dbReference type="OrthoDB" id="427518at2759"/>
<dbReference type="Proteomes" id="UP000800038">
    <property type="component" value="Unassembled WGS sequence"/>
</dbReference>
<keyword evidence="4" id="KW-0256">Endoplasmic reticulum</keyword>
<dbReference type="InterPro" id="IPR029058">
    <property type="entry name" value="AB_hydrolase_fold"/>
</dbReference>
<evidence type="ECO:0000256" key="4">
    <source>
        <dbReference type="ARBA" id="ARBA00022824"/>
    </source>
</evidence>
<organism evidence="7 8">
    <name type="scientific">Clathrospora elynae</name>
    <dbReference type="NCBI Taxonomy" id="706981"/>
    <lineage>
        <taxon>Eukaryota</taxon>
        <taxon>Fungi</taxon>
        <taxon>Dikarya</taxon>
        <taxon>Ascomycota</taxon>
        <taxon>Pezizomycotina</taxon>
        <taxon>Dothideomycetes</taxon>
        <taxon>Pleosporomycetidae</taxon>
        <taxon>Pleosporales</taxon>
        <taxon>Diademaceae</taxon>
        <taxon>Clathrospora</taxon>
    </lineage>
</organism>
<dbReference type="PANTHER" id="PTHR48182">
    <property type="entry name" value="PROTEIN SERAC1"/>
    <property type="match status" value="1"/>
</dbReference>
<dbReference type="Gene3D" id="3.40.50.1820">
    <property type="entry name" value="alpha/beta hydrolase"/>
    <property type="match status" value="1"/>
</dbReference>
<comment type="subcellular location">
    <subcellularLocation>
        <location evidence="2">Endoplasmic reticulum</location>
    </subcellularLocation>
    <subcellularLocation>
        <location evidence="3">Membrane</location>
    </subcellularLocation>
    <subcellularLocation>
        <location evidence="1">Mitochondrion</location>
    </subcellularLocation>
</comment>
<dbReference type="SUPFAM" id="SSF53474">
    <property type="entry name" value="alpha/beta-Hydrolases"/>
    <property type="match status" value="1"/>
</dbReference>
<dbReference type="EMBL" id="ML976096">
    <property type="protein sequence ID" value="KAF1938760.1"/>
    <property type="molecule type" value="Genomic_DNA"/>
</dbReference>
<proteinExistence type="predicted"/>
<keyword evidence="8" id="KW-1185">Reference proteome</keyword>
<dbReference type="InterPro" id="IPR052374">
    <property type="entry name" value="SERAC1"/>
</dbReference>
<evidence type="ECO:0008006" key="9">
    <source>
        <dbReference type="Google" id="ProtNLM"/>
    </source>
</evidence>
<dbReference type="GO" id="GO:0005739">
    <property type="term" value="C:mitochondrion"/>
    <property type="evidence" value="ECO:0007669"/>
    <property type="project" value="UniProtKB-SubCell"/>
</dbReference>
<sequence length="251" mass="27766">MESEAKDGGVWSRWSAIRAHHWIGLREKTKTTNRPVIFVCHSLGGLVCANALSRHHGTGLASAGLVEKTTGVVFLGTTFEGSSKAKWAGRALKVLEWKFLKSKDRSETRHFVEVACFFEQYAMYKAGIKIGLIVSKESARLPGIDPQSIEANHVNMCRFEEEDREGYKNISQRLSQWISDLDRQQKGSAARSQMHSVHMGDVNYHDKIENNRGVVINHANSTAKDGVNIIGSTNSNTYHGINPNAFGPTAG</sequence>
<name>A0A6A5SG81_9PLEO</name>